<accession>A0A1D1Y5N7</accession>
<feature type="domain" description="DinB-like" evidence="1">
    <location>
        <begin position="95"/>
        <end position="243"/>
    </location>
</feature>
<reference evidence="2" key="1">
    <citation type="submission" date="2015-07" db="EMBL/GenBank/DDBJ databases">
        <title>Transcriptome Assembly of Anthurium amnicola.</title>
        <authorList>
            <person name="Suzuki J."/>
        </authorList>
    </citation>
    <scope>NUCLEOTIDE SEQUENCE</scope>
</reference>
<dbReference type="InterPro" id="IPR034660">
    <property type="entry name" value="DinB/YfiT-like"/>
</dbReference>
<protein>
    <submittedName>
        <fullName evidence="2">FK506-binding protein 5</fullName>
    </submittedName>
</protein>
<sequence length="273" mass="31113">MFSKFLSKFALPTFHLNSSSSTLVDTVYPAPPLPSRTIRFSMISTDVSESEINNWSPVDEASTPTEEIKEIIPLLSINAEQETHRVAFKTLQQCIDLLRTLPSDEIYTRESKFVPKSTIGKHVRHVYDHFRLLFEKIPHVSDGTDSAYSSVSSEKLNVDWQVDYDNRLRNVQVEVSRAAAINRIKEIQQAITNEHVNIPLDATVRLQATIDSSMQQEPVGFLTTYGRELWFCCHHAIHHYALIRVICTEQNIHVPDDFGIAPSTLKSRRQYSG</sequence>
<evidence type="ECO:0000259" key="1">
    <source>
        <dbReference type="Pfam" id="PF12867"/>
    </source>
</evidence>
<name>A0A1D1Y5N7_9ARAE</name>
<dbReference type="SUPFAM" id="SSF109854">
    <property type="entry name" value="DinB/YfiT-like putative metalloenzymes"/>
    <property type="match status" value="1"/>
</dbReference>
<dbReference type="EMBL" id="GDJX01017987">
    <property type="protein sequence ID" value="JAT49949.1"/>
    <property type="molecule type" value="Transcribed_RNA"/>
</dbReference>
<dbReference type="InterPro" id="IPR024775">
    <property type="entry name" value="DinB-like"/>
</dbReference>
<dbReference type="Pfam" id="PF12867">
    <property type="entry name" value="DinB_2"/>
    <property type="match status" value="1"/>
</dbReference>
<organism evidence="2">
    <name type="scientific">Anthurium amnicola</name>
    <dbReference type="NCBI Taxonomy" id="1678845"/>
    <lineage>
        <taxon>Eukaryota</taxon>
        <taxon>Viridiplantae</taxon>
        <taxon>Streptophyta</taxon>
        <taxon>Embryophyta</taxon>
        <taxon>Tracheophyta</taxon>
        <taxon>Spermatophyta</taxon>
        <taxon>Magnoliopsida</taxon>
        <taxon>Liliopsida</taxon>
        <taxon>Araceae</taxon>
        <taxon>Pothoideae</taxon>
        <taxon>Potheae</taxon>
        <taxon>Anthurium</taxon>
    </lineage>
</organism>
<dbReference type="PANTHER" id="PTHR39473:SF1">
    <property type="entry name" value="DINB-LIKE DOMAIN-CONTAINING PROTEIN"/>
    <property type="match status" value="1"/>
</dbReference>
<dbReference type="PANTHER" id="PTHR39473">
    <property type="match status" value="1"/>
</dbReference>
<proteinExistence type="predicted"/>
<evidence type="ECO:0000313" key="2">
    <source>
        <dbReference type="EMBL" id="JAT49949.1"/>
    </source>
</evidence>
<dbReference type="AlphaFoldDB" id="A0A1D1Y5N7"/>
<gene>
    <name evidence="2" type="primary">FKBP5_1</name>
    <name evidence="2" type="ORF">g.18061</name>
</gene>